<keyword evidence="4" id="KW-0732">Signal</keyword>
<sequence>MMAYPRDCINYLIIILMINIITVACQPQIPASRTSNIKLLSAIFRHGDRTPDNNGHEMYPKDPNLNNNFYPLGLGQLTHKGKNREYELGLHLREQYNEFLGDIYESKALIARSTDYDRTKMSLQLVLAGLYPPQGDLIWNKNLLWQPIPTHYLPSYADVLMIPEECPKYLEKFNNILNSTEVQEIMSDFSELMTNLTRITGKNITKSQDMYYLYHTLDAEKSLGATILDELKAYHPNGPLLEGVLLHYELINFNDDLIKLNGGVLLRKITENMKAVKENTMAEGRKLFLFSGHETNVAAILNALDVYELHVPQYSSCVVIELHEVDNSYYVKVNYFRGIPAEFKTLTIPGCEELCPFDRFIELTAPVTPTDDDLKCDKFQTALYRDKQDKILNKNFQFTLVKQFI</sequence>
<keyword evidence="8" id="KW-0812">Transmembrane</keyword>
<reference evidence="9" key="1">
    <citation type="journal article" date="2017" name="J. Asia-Pac. Entomol.">
        <title>Molecular and enzymatic characterization of acid phosphatase from venom of Scleroderma guani.</title>
        <authorList>
            <person name="Liu N.-Y."/>
            <person name="Fan X.-H."/>
            <person name="Zhang Z.-Q."/>
            <person name="Wu G.-X."/>
            <person name="Zhu J.-Y."/>
        </authorList>
    </citation>
    <scope>NUCLEOTIDE SEQUENCE</scope>
</reference>
<keyword evidence="8" id="KW-1133">Transmembrane helix</keyword>
<evidence type="ECO:0000256" key="7">
    <source>
        <dbReference type="ARBA" id="ARBA00023180"/>
    </source>
</evidence>
<evidence type="ECO:0000256" key="1">
    <source>
        <dbReference type="ARBA" id="ARBA00000032"/>
    </source>
</evidence>
<evidence type="ECO:0000256" key="8">
    <source>
        <dbReference type="SAM" id="Phobius"/>
    </source>
</evidence>
<protein>
    <recommendedName>
        <fullName evidence="3">acid phosphatase</fullName>
        <ecNumber evidence="3">3.1.3.2</ecNumber>
    </recommendedName>
</protein>
<name>A0A2R4SV17_9HYME</name>
<evidence type="ECO:0000256" key="4">
    <source>
        <dbReference type="ARBA" id="ARBA00022729"/>
    </source>
</evidence>
<dbReference type="SMR" id="A0A2R4SV17"/>
<dbReference type="InterPro" id="IPR050645">
    <property type="entry name" value="Histidine_acid_phosphatase"/>
</dbReference>
<evidence type="ECO:0000256" key="5">
    <source>
        <dbReference type="ARBA" id="ARBA00022801"/>
    </source>
</evidence>
<keyword evidence="8" id="KW-0472">Membrane</keyword>
<evidence type="ECO:0000256" key="3">
    <source>
        <dbReference type="ARBA" id="ARBA00012646"/>
    </source>
</evidence>
<dbReference type="EC" id="3.1.3.2" evidence="3"/>
<dbReference type="InterPro" id="IPR029033">
    <property type="entry name" value="His_PPase_superfam"/>
</dbReference>
<dbReference type="InterPro" id="IPR033379">
    <property type="entry name" value="Acid_Pase_AS"/>
</dbReference>
<accession>A0A2R4SV17</accession>
<dbReference type="Pfam" id="PF00328">
    <property type="entry name" value="His_Phos_2"/>
    <property type="match status" value="1"/>
</dbReference>
<dbReference type="PANTHER" id="PTHR11567:SF211">
    <property type="entry name" value="PROSTATIC ACID PHOSPHATASE"/>
    <property type="match status" value="1"/>
</dbReference>
<dbReference type="PANTHER" id="PTHR11567">
    <property type="entry name" value="ACID PHOSPHATASE-RELATED"/>
    <property type="match status" value="1"/>
</dbReference>
<keyword evidence="6" id="KW-1015">Disulfide bond</keyword>
<dbReference type="InterPro" id="IPR000560">
    <property type="entry name" value="His_Pase_clade-2"/>
</dbReference>
<dbReference type="Gene3D" id="3.40.50.1240">
    <property type="entry name" value="Phosphoglycerate mutase-like"/>
    <property type="match status" value="1"/>
</dbReference>
<reference evidence="9" key="2">
    <citation type="submission" date="2017-06" db="EMBL/GenBank/DDBJ databases">
        <authorList>
            <person name="Kim H.J."/>
            <person name="Triplett B.A."/>
        </authorList>
    </citation>
    <scope>NUCLEOTIDE SEQUENCE</scope>
</reference>
<dbReference type="CDD" id="cd07061">
    <property type="entry name" value="HP_HAP_like"/>
    <property type="match status" value="1"/>
</dbReference>
<evidence type="ECO:0000313" key="9">
    <source>
        <dbReference type="EMBL" id="AVZ66237.1"/>
    </source>
</evidence>
<keyword evidence="5" id="KW-0378">Hydrolase</keyword>
<dbReference type="EMBL" id="MF319183">
    <property type="protein sequence ID" value="AVZ66237.1"/>
    <property type="molecule type" value="mRNA"/>
</dbReference>
<dbReference type="SUPFAM" id="SSF53254">
    <property type="entry name" value="Phosphoglycerate mutase-like"/>
    <property type="match status" value="1"/>
</dbReference>
<feature type="transmembrane region" description="Helical" evidence="8">
    <location>
        <begin position="9"/>
        <end position="29"/>
    </location>
</feature>
<evidence type="ECO:0000256" key="6">
    <source>
        <dbReference type="ARBA" id="ARBA00023157"/>
    </source>
</evidence>
<comment type="catalytic activity">
    <reaction evidence="1">
        <text>a phosphate monoester + H2O = an alcohol + phosphate</text>
        <dbReference type="Rhea" id="RHEA:15017"/>
        <dbReference type="ChEBI" id="CHEBI:15377"/>
        <dbReference type="ChEBI" id="CHEBI:30879"/>
        <dbReference type="ChEBI" id="CHEBI:43474"/>
        <dbReference type="ChEBI" id="CHEBI:67140"/>
        <dbReference type="EC" id="3.1.3.2"/>
    </reaction>
</comment>
<evidence type="ECO:0000256" key="2">
    <source>
        <dbReference type="ARBA" id="ARBA00005375"/>
    </source>
</evidence>
<keyword evidence="7" id="KW-0325">Glycoprotein</keyword>
<dbReference type="AlphaFoldDB" id="A0A2R4SV17"/>
<dbReference type="PROSITE" id="PS51257">
    <property type="entry name" value="PROKAR_LIPOPROTEIN"/>
    <property type="match status" value="1"/>
</dbReference>
<proteinExistence type="evidence at transcript level"/>
<organism evidence="9">
    <name type="scientific">Sclerodermus guani</name>
    <dbReference type="NCBI Taxonomy" id="380176"/>
    <lineage>
        <taxon>Eukaryota</taxon>
        <taxon>Metazoa</taxon>
        <taxon>Ecdysozoa</taxon>
        <taxon>Arthropoda</taxon>
        <taxon>Hexapoda</taxon>
        <taxon>Insecta</taxon>
        <taxon>Pterygota</taxon>
        <taxon>Neoptera</taxon>
        <taxon>Endopterygota</taxon>
        <taxon>Hymenoptera</taxon>
        <taxon>Apocrita</taxon>
        <taxon>Aculeata</taxon>
        <taxon>Chrysidoidea</taxon>
        <taxon>Bethylidae</taxon>
        <taxon>Scleroderminae</taxon>
        <taxon>Sclerodermus</taxon>
    </lineage>
</organism>
<dbReference type="PROSITE" id="PS00616">
    <property type="entry name" value="HIS_ACID_PHOSPHAT_1"/>
    <property type="match status" value="1"/>
</dbReference>
<comment type="similarity">
    <text evidence="2">Belongs to the histidine acid phosphatase family.</text>
</comment>
<dbReference type="GO" id="GO:0003993">
    <property type="term" value="F:acid phosphatase activity"/>
    <property type="evidence" value="ECO:0007669"/>
    <property type="project" value="UniProtKB-EC"/>
</dbReference>